<dbReference type="EMBL" id="FUZT01000015">
    <property type="protein sequence ID" value="SKC87039.1"/>
    <property type="molecule type" value="Genomic_DNA"/>
</dbReference>
<organism evidence="1 2">
    <name type="scientific">Maledivibacter halophilus</name>
    <dbReference type="NCBI Taxonomy" id="36842"/>
    <lineage>
        <taxon>Bacteria</taxon>
        <taxon>Bacillati</taxon>
        <taxon>Bacillota</taxon>
        <taxon>Clostridia</taxon>
        <taxon>Peptostreptococcales</taxon>
        <taxon>Caminicellaceae</taxon>
        <taxon>Maledivibacter</taxon>
    </lineage>
</organism>
<protein>
    <submittedName>
        <fullName evidence="1">Uncharacterized conserved protein, DUF2164 family</fullName>
    </submittedName>
</protein>
<keyword evidence="2" id="KW-1185">Reference proteome</keyword>
<proteinExistence type="predicted"/>
<dbReference type="OrthoDB" id="573733at2"/>
<evidence type="ECO:0000313" key="1">
    <source>
        <dbReference type="EMBL" id="SKC87039.1"/>
    </source>
</evidence>
<evidence type="ECO:0000313" key="2">
    <source>
        <dbReference type="Proteomes" id="UP000190285"/>
    </source>
</evidence>
<dbReference type="STRING" id="36842.SAMN02194393_04624"/>
<sequence length="75" mass="8799">MKRKINLNKEAKDLITSEIKRYFSKEREEDIGDLAATILLDFLCENIGPIFYNQGIKDSIIYINDKLDDLYNLEI</sequence>
<accession>A0A1T5MGN7</accession>
<name>A0A1T5MGN7_9FIRM</name>
<dbReference type="AlphaFoldDB" id="A0A1T5MGN7"/>
<gene>
    <name evidence="1" type="ORF">SAMN02194393_04624</name>
</gene>
<dbReference type="Pfam" id="PF09932">
    <property type="entry name" value="DUF2164"/>
    <property type="match status" value="1"/>
</dbReference>
<dbReference type="Proteomes" id="UP000190285">
    <property type="component" value="Unassembled WGS sequence"/>
</dbReference>
<dbReference type="InterPro" id="IPR018680">
    <property type="entry name" value="DUF2164"/>
</dbReference>
<reference evidence="1 2" key="1">
    <citation type="submission" date="2017-02" db="EMBL/GenBank/DDBJ databases">
        <authorList>
            <person name="Peterson S.W."/>
        </authorList>
    </citation>
    <scope>NUCLEOTIDE SEQUENCE [LARGE SCALE GENOMIC DNA]</scope>
    <source>
        <strain evidence="1 2">M1</strain>
    </source>
</reference>
<dbReference type="RefSeq" id="WP_079495043.1">
    <property type="nucleotide sequence ID" value="NZ_FUZT01000015.1"/>
</dbReference>